<dbReference type="Pfam" id="PF08242">
    <property type="entry name" value="Methyltransf_12"/>
    <property type="match status" value="1"/>
</dbReference>
<keyword evidence="2" id="KW-0489">Methyltransferase</keyword>
<accession>M0BV89</accession>
<proteinExistence type="predicted"/>
<comment type="caution">
    <text evidence="2">The sequence shown here is derived from an EMBL/GenBank/DDBJ whole genome shotgun (WGS) entry which is preliminary data.</text>
</comment>
<keyword evidence="2" id="KW-0808">Transferase</keyword>
<dbReference type="AlphaFoldDB" id="M0BV89"/>
<dbReference type="SUPFAM" id="SSF53335">
    <property type="entry name" value="S-adenosyl-L-methionine-dependent methyltransferases"/>
    <property type="match status" value="1"/>
</dbReference>
<keyword evidence="3" id="KW-1185">Reference proteome</keyword>
<dbReference type="EMBL" id="AOIQ01000005">
    <property type="protein sequence ID" value="ELZ14002.1"/>
    <property type="molecule type" value="Genomic_DNA"/>
</dbReference>
<dbReference type="CDD" id="cd02440">
    <property type="entry name" value="AdoMet_MTases"/>
    <property type="match status" value="1"/>
</dbReference>
<dbReference type="OrthoDB" id="147504at2157"/>
<evidence type="ECO:0000259" key="1">
    <source>
        <dbReference type="Pfam" id="PF08242"/>
    </source>
</evidence>
<gene>
    <name evidence="2" type="ORF">C479_01086</name>
</gene>
<evidence type="ECO:0000313" key="3">
    <source>
        <dbReference type="Proteomes" id="UP000011560"/>
    </source>
</evidence>
<dbReference type="PANTHER" id="PTHR43861:SF1">
    <property type="entry name" value="TRANS-ACONITATE 2-METHYLTRANSFERASE"/>
    <property type="match status" value="1"/>
</dbReference>
<dbReference type="PANTHER" id="PTHR43861">
    <property type="entry name" value="TRANS-ACONITATE 2-METHYLTRANSFERASE-RELATED"/>
    <property type="match status" value="1"/>
</dbReference>
<dbReference type="STRING" id="1227490.C479_01086"/>
<dbReference type="GO" id="GO:0008168">
    <property type="term" value="F:methyltransferase activity"/>
    <property type="evidence" value="ECO:0007669"/>
    <property type="project" value="UniProtKB-KW"/>
</dbReference>
<dbReference type="Proteomes" id="UP000011560">
    <property type="component" value="Unassembled WGS sequence"/>
</dbReference>
<dbReference type="Gene3D" id="3.40.50.150">
    <property type="entry name" value="Vaccinia Virus protein VP39"/>
    <property type="match status" value="1"/>
</dbReference>
<organism evidence="2 3">
    <name type="scientific">Halovivax asiaticus JCM 14624</name>
    <dbReference type="NCBI Taxonomy" id="1227490"/>
    <lineage>
        <taxon>Archaea</taxon>
        <taxon>Methanobacteriati</taxon>
        <taxon>Methanobacteriota</taxon>
        <taxon>Stenosarchaea group</taxon>
        <taxon>Halobacteria</taxon>
        <taxon>Halobacteriales</taxon>
        <taxon>Natrialbaceae</taxon>
        <taxon>Halovivax</taxon>
    </lineage>
</organism>
<evidence type="ECO:0000313" key="2">
    <source>
        <dbReference type="EMBL" id="ELZ14002.1"/>
    </source>
</evidence>
<dbReference type="InterPro" id="IPR013217">
    <property type="entry name" value="Methyltransf_12"/>
</dbReference>
<protein>
    <submittedName>
        <fullName evidence="2">Type 11 methyltransferase</fullName>
    </submittedName>
</protein>
<reference evidence="2 3" key="1">
    <citation type="journal article" date="2014" name="PLoS Genet.">
        <title>Phylogenetically driven sequencing of extremely halophilic archaea reveals strategies for static and dynamic osmo-response.</title>
        <authorList>
            <person name="Becker E.A."/>
            <person name="Seitzer P.M."/>
            <person name="Tritt A."/>
            <person name="Larsen D."/>
            <person name="Krusor M."/>
            <person name="Yao A.I."/>
            <person name="Wu D."/>
            <person name="Madern D."/>
            <person name="Eisen J.A."/>
            <person name="Darling A.E."/>
            <person name="Facciotti M.T."/>
        </authorList>
    </citation>
    <scope>NUCLEOTIDE SEQUENCE [LARGE SCALE GENOMIC DNA]</scope>
    <source>
        <strain evidence="2 3">JCM 14624</strain>
    </source>
</reference>
<dbReference type="InterPro" id="IPR029063">
    <property type="entry name" value="SAM-dependent_MTases_sf"/>
</dbReference>
<feature type="domain" description="Methyltransferase type 12" evidence="1">
    <location>
        <begin position="54"/>
        <end position="148"/>
    </location>
</feature>
<name>M0BV89_9EURY</name>
<dbReference type="RefSeq" id="WP_007696542.1">
    <property type="nucleotide sequence ID" value="NZ_AOIQ01000005.1"/>
</dbReference>
<sequence length="241" mass="26886">MSETFDNTIDWEGYWTESADVTADDANGSVYQAEVADAVFGFVAQRETPDRCADVGCGGGALAARLAEQYPETTVVGYDAAESVVERNSERVRVRGPDNVRFERVKLPDFDPDEPFDLVTCFFTLCYVADVERALTSLYDAVVPGGYLLFTYHNRLASSLFQDIAASPEDFLDESSAWSPNTFPERFQLVIDGENLLSYDRIENVLGVRPRSLWSTVDGVERYGAWRQNPLVYVPNPASDE</sequence>
<dbReference type="GO" id="GO:0032259">
    <property type="term" value="P:methylation"/>
    <property type="evidence" value="ECO:0007669"/>
    <property type="project" value="UniProtKB-KW"/>
</dbReference>